<dbReference type="Pfam" id="PF00583">
    <property type="entry name" value="Acetyltransf_1"/>
    <property type="match status" value="1"/>
</dbReference>
<dbReference type="RefSeq" id="WP_306682154.1">
    <property type="nucleotide sequence ID" value="NZ_CP132914.1"/>
</dbReference>
<dbReference type="InterPro" id="IPR016181">
    <property type="entry name" value="Acyl_CoA_acyltransferase"/>
</dbReference>
<dbReference type="InterPro" id="IPR000182">
    <property type="entry name" value="GNAT_dom"/>
</dbReference>
<dbReference type="Gene3D" id="3.40.630.30">
    <property type="match status" value="1"/>
</dbReference>
<dbReference type="SUPFAM" id="SSF55729">
    <property type="entry name" value="Acyl-CoA N-acyltransferases (Nat)"/>
    <property type="match status" value="1"/>
</dbReference>
<evidence type="ECO:0000259" key="1">
    <source>
        <dbReference type="PROSITE" id="PS51186"/>
    </source>
</evidence>
<proteinExistence type="predicted"/>
<organism evidence="2">
    <name type="scientific">Shewanella oncorhynchi</name>
    <dbReference type="NCBI Taxonomy" id="2726434"/>
    <lineage>
        <taxon>Bacteria</taxon>
        <taxon>Pseudomonadati</taxon>
        <taxon>Pseudomonadota</taxon>
        <taxon>Gammaproteobacteria</taxon>
        <taxon>Alteromonadales</taxon>
        <taxon>Shewanellaceae</taxon>
        <taxon>Shewanella</taxon>
    </lineage>
</organism>
<dbReference type="CDD" id="cd04301">
    <property type="entry name" value="NAT_SF"/>
    <property type="match status" value="1"/>
</dbReference>
<accession>A0AA50KAX5</accession>
<name>A0AA50KAX5_9GAMM</name>
<dbReference type="KEGG" id="sog:RA178_12980"/>
<feature type="domain" description="N-acetyltransferase" evidence="1">
    <location>
        <begin position="1"/>
        <end position="154"/>
    </location>
</feature>
<dbReference type="GeneID" id="301340113"/>
<dbReference type="PROSITE" id="PS51186">
    <property type="entry name" value="GNAT"/>
    <property type="match status" value="1"/>
</dbReference>
<reference evidence="2" key="1">
    <citation type="submission" date="2023-08" db="EMBL/GenBank/DDBJ databases">
        <title>Complete genome sequence of Shewanella oncorhynchi Z-P2, a siderophore putrebactin-producing bacterium.</title>
        <authorList>
            <person name="Zhang Y."/>
        </authorList>
    </citation>
    <scope>NUCLEOTIDE SEQUENCE</scope>
    <source>
        <strain evidence="2">Z-P2</strain>
    </source>
</reference>
<dbReference type="GO" id="GO:0016747">
    <property type="term" value="F:acyltransferase activity, transferring groups other than amino-acyl groups"/>
    <property type="evidence" value="ECO:0007669"/>
    <property type="project" value="InterPro"/>
</dbReference>
<dbReference type="Proteomes" id="UP001236800">
    <property type="component" value="Chromosome"/>
</dbReference>
<sequence length="155" mass="17148">MEISLLADNPSAIDTVASWYFNEWCQDNGSYTKEEVVEKVSASINRDTAPILIIGKVNGVLAGSAELKIREMDIYPEFEFWLGGVYVTQQARGQGVASKLVKEIISLAHKIGVKKLYLQTEDITGGLYLHHGFKPIEQVNYKGINVLVMGTNIGE</sequence>
<dbReference type="AlphaFoldDB" id="A0AA50KAX5"/>
<evidence type="ECO:0000313" key="2">
    <source>
        <dbReference type="EMBL" id="WMB71351.1"/>
    </source>
</evidence>
<protein>
    <submittedName>
        <fullName evidence="2">GNAT family N-acetyltransferase</fullName>
    </submittedName>
</protein>
<dbReference type="EMBL" id="CP132914">
    <property type="protein sequence ID" value="WMB71351.1"/>
    <property type="molecule type" value="Genomic_DNA"/>
</dbReference>
<gene>
    <name evidence="2" type="ORF">RA178_12980</name>
</gene>